<keyword evidence="5" id="KW-0406">Ion transport</keyword>
<evidence type="ECO:0000256" key="5">
    <source>
        <dbReference type="ARBA" id="ARBA00023065"/>
    </source>
</evidence>
<dbReference type="GO" id="GO:0015271">
    <property type="term" value="F:outward rectifier potassium channel activity"/>
    <property type="evidence" value="ECO:0007669"/>
    <property type="project" value="TreeGrafter"/>
</dbReference>
<dbReference type="OrthoDB" id="297496at2759"/>
<keyword evidence="3 9" id="KW-0812">Transmembrane</keyword>
<dbReference type="InterPro" id="IPR003280">
    <property type="entry name" value="2pore_dom_K_chnl"/>
</dbReference>
<sequence length="203" mass="23324">MVYVLNDFQTGNEYSEDFHPDDLSQHIKILLSKIPQDTHIDGDTDSLSELNNTTSSNSSVRNSDSISYRRHPKEASEAPTDPMSTEMILEEIKRFEKELAHIKKLTLYYLLLSNAILFLFTTFINYVFEKGNWALSDSFWFSFTAFTTLGYGDVVPEKRTTMAFFGLFVVLGISLFSYIIVLSVDFFYNYAKKKIDGYLAKFG</sequence>
<evidence type="ECO:0000256" key="2">
    <source>
        <dbReference type="ARBA" id="ARBA00022448"/>
    </source>
</evidence>
<keyword evidence="6 9" id="KW-0472">Membrane</keyword>
<dbReference type="GO" id="GO:0005886">
    <property type="term" value="C:plasma membrane"/>
    <property type="evidence" value="ECO:0007669"/>
    <property type="project" value="TreeGrafter"/>
</dbReference>
<comment type="subcellular location">
    <subcellularLocation>
        <location evidence="1">Membrane</location>
        <topology evidence="1">Multi-pass membrane protein</topology>
    </subcellularLocation>
</comment>
<evidence type="ECO:0000313" key="12">
    <source>
        <dbReference type="Proteomes" id="UP000187455"/>
    </source>
</evidence>
<evidence type="ECO:0000256" key="6">
    <source>
        <dbReference type="ARBA" id="ARBA00023136"/>
    </source>
</evidence>
<keyword evidence="4 9" id="KW-1133">Transmembrane helix</keyword>
<comment type="caution">
    <text evidence="11">The sequence shown here is derived from an EMBL/GenBank/DDBJ whole genome shotgun (WGS) entry which is preliminary data.</text>
</comment>
<dbReference type="EMBL" id="LSSL01000386">
    <property type="protein sequence ID" value="OLY84712.1"/>
    <property type="molecule type" value="Genomic_DNA"/>
</dbReference>
<feature type="transmembrane region" description="Helical" evidence="9">
    <location>
        <begin position="163"/>
        <end position="188"/>
    </location>
</feature>
<evidence type="ECO:0000256" key="1">
    <source>
        <dbReference type="ARBA" id="ARBA00004141"/>
    </source>
</evidence>
<dbReference type="Gene3D" id="1.10.287.70">
    <property type="match status" value="1"/>
</dbReference>
<evidence type="ECO:0000313" key="11">
    <source>
        <dbReference type="EMBL" id="OLY84712.1"/>
    </source>
</evidence>
<name>A0A1R0H678_9FUNG</name>
<dbReference type="PANTHER" id="PTHR11003:SF345">
    <property type="entry name" value="TWIK FAMILY OF POTASSIUM CHANNELS PROTEIN 18"/>
    <property type="match status" value="1"/>
</dbReference>
<evidence type="ECO:0000259" key="10">
    <source>
        <dbReference type="Pfam" id="PF07885"/>
    </source>
</evidence>
<feature type="region of interest" description="Disordered" evidence="8">
    <location>
        <begin position="42"/>
        <end position="81"/>
    </location>
</feature>
<reference evidence="11 12" key="1">
    <citation type="journal article" date="2016" name="Mol. Biol. Evol.">
        <title>Genome-Wide Survey of Gut Fungi (Harpellales) Reveals the First Horizontally Transferred Ubiquitin Gene from a Mosquito Host.</title>
        <authorList>
            <person name="Wang Y."/>
            <person name="White M.M."/>
            <person name="Kvist S."/>
            <person name="Moncalvo J.M."/>
        </authorList>
    </citation>
    <scope>NUCLEOTIDE SEQUENCE [LARGE SCALE GENOMIC DNA]</scope>
    <source>
        <strain evidence="11 12">ALG-7-W6</strain>
    </source>
</reference>
<dbReference type="AlphaFoldDB" id="A0A1R0H678"/>
<accession>A0A1R0H678</accession>
<dbReference type="PANTHER" id="PTHR11003">
    <property type="entry name" value="POTASSIUM CHANNEL, SUBFAMILY K"/>
    <property type="match status" value="1"/>
</dbReference>
<evidence type="ECO:0000256" key="3">
    <source>
        <dbReference type="ARBA" id="ARBA00022692"/>
    </source>
</evidence>
<keyword evidence="12" id="KW-1185">Reference proteome</keyword>
<evidence type="ECO:0000256" key="9">
    <source>
        <dbReference type="SAM" id="Phobius"/>
    </source>
</evidence>
<proteinExistence type="predicted"/>
<keyword evidence="2" id="KW-0813">Transport</keyword>
<dbReference type="SUPFAM" id="SSF81324">
    <property type="entry name" value="Voltage-gated potassium channels"/>
    <property type="match status" value="1"/>
</dbReference>
<feature type="compositionally biased region" description="Low complexity" evidence="8">
    <location>
        <begin position="45"/>
        <end position="66"/>
    </location>
</feature>
<gene>
    <name evidence="11" type="ORF">AYI68_g1118</name>
</gene>
<evidence type="ECO:0000256" key="4">
    <source>
        <dbReference type="ARBA" id="ARBA00022989"/>
    </source>
</evidence>
<feature type="transmembrane region" description="Helical" evidence="9">
    <location>
        <begin position="107"/>
        <end position="128"/>
    </location>
</feature>
<dbReference type="GO" id="GO:0030322">
    <property type="term" value="P:stabilization of membrane potential"/>
    <property type="evidence" value="ECO:0007669"/>
    <property type="project" value="TreeGrafter"/>
</dbReference>
<organism evidence="11 12">
    <name type="scientific">Smittium mucronatum</name>
    <dbReference type="NCBI Taxonomy" id="133383"/>
    <lineage>
        <taxon>Eukaryota</taxon>
        <taxon>Fungi</taxon>
        <taxon>Fungi incertae sedis</taxon>
        <taxon>Zoopagomycota</taxon>
        <taxon>Kickxellomycotina</taxon>
        <taxon>Harpellomycetes</taxon>
        <taxon>Harpellales</taxon>
        <taxon>Legeriomycetaceae</taxon>
        <taxon>Smittium</taxon>
    </lineage>
</organism>
<feature type="domain" description="Potassium channel" evidence="10">
    <location>
        <begin position="117"/>
        <end position="187"/>
    </location>
</feature>
<dbReference type="Proteomes" id="UP000187455">
    <property type="component" value="Unassembled WGS sequence"/>
</dbReference>
<dbReference type="GO" id="GO:0022841">
    <property type="term" value="F:potassium ion leak channel activity"/>
    <property type="evidence" value="ECO:0007669"/>
    <property type="project" value="TreeGrafter"/>
</dbReference>
<dbReference type="InterPro" id="IPR013099">
    <property type="entry name" value="K_chnl_dom"/>
</dbReference>
<keyword evidence="7" id="KW-0407">Ion channel</keyword>
<evidence type="ECO:0000256" key="8">
    <source>
        <dbReference type="SAM" id="MobiDB-lite"/>
    </source>
</evidence>
<dbReference type="Pfam" id="PF07885">
    <property type="entry name" value="Ion_trans_2"/>
    <property type="match status" value="1"/>
</dbReference>
<evidence type="ECO:0000256" key="7">
    <source>
        <dbReference type="ARBA" id="ARBA00023303"/>
    </source>
</evidence>
<protein>
    <recommendedName>
        <fullName evidence="10">Potassium channel domain-containing protein</fullName>
    </recommendedName>
</protein>